<keyword evidence="2" id="KW-1185">Reference proteome</keyword>
<reference evidence="2" key="1">
    <citation type="journal article" date="2016" name="Nature">
        <title>The genome of the seagrass Zostera marina reveals angiosperm adaptation to the sea.</title>
        <authorList>
            <person name="Olsen J.L."/>
            <person name="Rouze P."/>
            <person name="Verhelst B."/>
            <person name="Lin Y.-C."/>
            <person name="Bayer T."/>
            <person name="Collen J."/>
            <person name="Dattolo E."/>
            <person name="De Paoli E."/>
            <person name="Dittami S."/>
            <person name="Maumus F."/>
            <person name="Michel G."/>
            <person name="Kersting A."/>
            <person name="Lauritano C."/>
            <person name="Lohaus R."/>
            <person name="Toepel M."/>
            <person name="Tonon T."/>
            <person name="Vanneste K."/>
            <person name="Amirebrahimi M."/>
            <person name="Brakel J."/>
            <person name="Bostroem C."/>
            <person name="Chovatia M."/>
            <person name="Grimwood J."/>
            <person name="Jenkins J.W."/>
            <person name="Jueterbock A."/>
            <person name="Mraz A."/>
            <person name="Stam W.T."/>
            <person name="Tice H."/>
            <person name="Bornberg-Bauer E."/>
            <person name="Green P.J."/>
            <person name="Pearson G.A."/>
            <person name="Procaccini G."/>
            <person name="Duarte C.M."/>
            <person name="Schmutz J."/>
            <person name="Reusch T.B.H."/>
            <person name="Van de Peer Y."/>
        </authorList>
    </citation>
    <scope>NUCLEOTIDE SEQUENCE [LARGE SCALE GENOMIC DNA]</scope>
    <source>
        <strain evidence="2">cv. Finnish</strain>
    </source>
</reference>
<gene>
    <name evidence="1" type="ORF">ZOSMA_160G00030</name>
</gene>
<accession>A0A0K9PUM6</accession>
<dbReference type="OrthoDB" id="427480at2759"/>
<protein>
    <submittedName>
        <fullName evidence="1">Uncharacterized protein</fullName>
    </submittedName>
</protein>
<dbReference type="EMBL" id="LFYR01000621">
    <property type="protein sequence ID" value="KMZ72629.1"/>
    <property type="molecule type" value="Genomic_DNA"/>
</dbReference>
<comment type="caution">
    <text evidence="1">The sequence shown here is derived from an EMBL/GenBank/DDBJ whole genome shotgun (WGS) entry which is preliminary data.</text>
</comment>
<dbReference type="Proteomes" id="UP000036987">
    <property type="component" value="Unassembled WGS sequence"/>
</dbReference>
<organism evidence="1 2">
    <name type="scientific">Zostera marina</name>
    <name type="common">Eelgrass</name>
    <dbReference type="NCBI Taxonomy" id="29655"/>
    <lineage>
        <taxon>Eukaryota</taxon>
        <taxon>Viridiplantae</taxon>
        <taxon>Streptophyta</taxon>
        <taxon>Embryophyta</taxon>
        <taxon>Tracheophyta</taxon>
        <taxon>Spermatophyta</taxon>
        <taxon>Magnoliopsida</taxon>
        <taxon>Liliopsida</taxon>
        <taxon>Zosteraceae</taxon>
        <taxon>Zostera</taxon>
    </lineage>
</organism>
<dbReference type="STRING" id="29655.A0A0K9PUM6"/>
<evidence type="ECO:0000313" key="1">
    <source>
        <dbReference type="EMBL" id="KMZ72629.1"/>
    </source>
</evidence>
<dbReference type="AlphaFoldDB" id="A0A0K9PUM6"/>
<name>A0A0K9PUM6_ZOSMR</name>
<proteinExistence type="predicted"/>
<evidence type="ECO:0000313" key="2">
    <source>
        <dbReference type="Proteomes" id="UP000036987"/>
    </source>
</evidence>
<sequence>MNDISQFMESLSSDFFAVLRADGLLRSTTSKLGAPQQLRLLAYAKHAVYGLDKESSLENQGYKIRYVISRSRANISYLQLIIFLKMLDLLSRFEQLRRKLFKTINLMFLLLFGEDKTSNYLI</sequence>